<name>B8AA28_ORYSI</name>
<reference evidence="2 3" key="1">
    <citation type="journal article" date="2005" name="PLoS Biol.">
        <title>The genomes of Oryza sativa: a history of duplications.</title>
        <authorList>
            <person name="Yu J."/>
            <person name="Wang J."/>
            <person name="Lin W."/>
            <person name="Li S."/>
            <person name="Li H."/>
            <person name="Zhou J."/>
            <person name="Ni P."/>
            <person name="Dong W."/>
            <person name="Hu S."/>
            <person name="Zeng C."/>
            <person name="Zhang J."/>
            <person name="Zhang Y."/>
            <person name="Li R."/>
            <person name="Xu Z."/>
            <person name="Li S."/>
            <person name="Li X."/>
            <person name="Zheng H."/>
            <person name="Cong L."/>
            <person name="Lin L."/>
            <person name="Yin J."/>
            <person name="Geng J."/>
            <person name="Li G."/>
            <person name="Shi J."/>
            <person name="Liu J."/>
            <person name="Lv H."/>
            <person name="Li J."/>
            <person name="Wang J."/>
            <person name="Deng Y."/>
            <person name="Ran L."/>
            <person name="Shi X."/>
            <person name="Wang X."/>
            <person name="Wu Q."/>
            <person name="Li C."/>
            <person name="Ren X."/>
            <person name="Wang J."/>
            <person name="Wang X."/>
            <person name="Li D."/>
            <person name="Liu D."/>
            <person name="Zhang X."/>
            <person name="Ji Z."/>
            <person name="Zhao W."/>
            <person name="Sun Y."/>
            <person name="Zhang Z."/>
            <person name="Bao J."/>
            <person name="Han Y."/>
            <person name="Dong L."/>
            <person name="Ji J."/>
            <person name="Chen P."/>
            <person name="Wu S."/>
            <person name="Liu J."/>
            <person name="Xiao Y."/>
            <person name="Bu D."/>
            <person name="Tan J."/>
            <person name="Yang L."/>
            <person name="Ye C."/>
            <person name="Zhang J."/>
            <person name="Xu J."/>
            <person name="Zhou Y."/>
            <person name="Yu Y."/>
            <person name="Zhang B."/>
            <person name="Zhuang S."/>
            <person name="Wei H."/>
            <person name="Liu B."/>
            <person name="Lei M."/>
            <person name="Yu H."/>
            <person name="Li Y."/>
            <person name="Xu H."/>
            <person name="Wei S."/>
            <person name="He X."/>
            <person name="Fang L."/>
            <person name="Zhang Z."/>
            <person name="Zhang Y."/>
            <person name="Huang X."/>
            <person name="Su Z."/>
            <person name="Tong W."/>
            <person name="Li J."/>
            <person name="Tong Z."/>
            <person name="Li S."/>
            <person name="Ye J."/>
            <person name="Wang L."/>
            <person name="Fang L."/>
            <person name="Lei T."/>
            <person name="Chen C."/>
            <person name="Chen H."/>
            <person name="Xu Z."/>
            <person name="Li H."/>
            <person name="Huang H."/>
            <person name="Zhang F."/>
            <person name="Xu H."/>
            <person name="Li N."/>
            <person name="Zhao C."/>
            <person name="Li S."/>
            <person name="Dong L."/>
            <person name="Huang Y."/>
            <person name="Li L."/>
            <person name="Xi Y."/>
            <person name="Qi Q."/>
            <person name="Li W."/>
            <person name="Zhang B."/>
            <person name="Hu W."/>
            <person name="Zhang Y."/>
            <person name="Tian X."/>
            <person name="Jiao Y."/>
            <person name="Liang X."/>
            <person name="Jin J."/>
            <person name="Gao L."/>
            <person name="Zheng W."/>
            <person name="Hao B."/>
            <person name="Liu S."/>
            <person name="Wang W."/>
            <person name="Yuan L."/>
            <person name="Cao M."/>
            <person name="McDermott J."/>
            <person name="Samudrala R."/>
            <person name="Wang J."/>
            <person name="Wong G.K."/>
            <person name="Yang H."/>
        </authorList>
    </citation>
    <scope>NUCLEOTIDE SEQUENCE [LARGE SCALE GENOMIC DNA]</scope>
    <source>
        <strain evidence="3">cv. 93-11</strain>
    </source>
</reference>
<dbReference type="EMBL" id="CM000126">
    <property type="protein sequence ID" value="EEC70842.1"/>
    <property type="molecule type" value="Genomic_DNA"/>
</dbReference>
<feature type="region of interest" description="Disordered" evidence="1">
    <location>
        <begin position="57"/>
        <end position="155"/>
    </location>
</feature>
<organism evidence="2 3">
    <name type="scientific">Oryza sativa subsp. indica</name>
    <name type="common">Rice</name>
    <dbReference type="NCBI Taxonomy" id="39946"/>
    <lineage>
        <taxon>Eukaryota</taxon>
        <taxon>Viridiplantae</taxon>
        <taxon>Streptophyta</taxon>
        <taxon>Embryophyta</taxon>
        <taxon>Tracheophyta</taxon>
        <taxon>Spermatophyta</taxon>
        <taxon>Magnoliopsida</taxon>
        <taxon>Liliopsida</taxon>
        <taxon>Poales</taxon>
        <taxon>Poaceae</taxon>
        <taxon>BOP clade</taxon>
        <taxon>Oryzoideae</taxon>
        <taxon>Oryzeae</taxon>
        <taxon>Oryzinae</taxon>
        <taxon>Oryza</taxon>
        <taxon>Oryza sativa</taxon>
    </lineage>
</organism>
<feature type="region of interest" description="Disordered" evidence="1">
    <location>
        <begin position="168"/>
        <end position="203"/>
    </location>
</feature>
<keyword evidence="3" id="KW-1185">Reference proteome</keyword>
<dbReference type="AlphaFoldDB" id="B8AA28"/>
<gene>
    <name evidence="2" type="ORF">OsI_02341</name>
</gene>
<evidence type="ECO:0000313" key="3">
    <source>
        <dbReference type="Proteomes" id="UP000007015"/>
    </source>
</evidence>
<sequence length="203" mass="23098">MAGAVFLPRCQRRRGRCPSVSVAGKHLNASVSREGNTMVAIPESSTGIHIRGEVVGERKMERRRGDQPRFGNKRRPDERDQERWDELAARREEEDLRDKLRREEDNTPLETGMIDNVRSTPGGDKGPIQTNRSGEDQVSKDQENSNSRNLSLQDLMDEDLRQLEVIAGEEKIQTRTDDAEGFTQSRTKKSKKKKKKSLVVATR</sequence>
<dbReference type="HOGENOM" id="CLU_1350836_0_0_1"/>
<protein>
    <submittedName>
        <fullName evidence="2">Uncharacterized protein</fullName>
    </submittedName>
</protein>
<accession>B8AA28</accession>
<dbReference type="Gramene" id="BGIOSGA003720-TA">
    <property type="protein sequence ID" value="BGIOSGA003720-PA"/>
    <property type="gene ID" value="BGIOSGA003720"/>
</dbReference>
<feature type="compositionally biased region" description="Basic and acidic residues" evidence="1">
    <location>
        <begin position="57"/>
        <end position="67"/>
    </location>
</feature>
<evidence type="ECO:0000256" key="1">
    <source>
        <dbReference type="SAM" id="MobiDB-lite"/>
    </source>
</evidence>
<dbReference type="Proteomes" id="UP000007015">
    <property type="component" value="Chromosome 1"/>
</dbReference>
<feature type="compositionally biased region" description="Basic residues" evidence="1">
    <location>
        <begin position="186"/>
        <end position="197"/>
    </location>
</feature>
<evidence type="ECO:0000313" key="2">
    <source>
        <dbReference type="EMBL" id="EEC70842.1"/>
    </source>
</evidence>
<feature type="compositionally biased region" description="Basic and acidic residues" evidence="1">
    <location>
        <begin position="74"/>
        <end position="105"/>
    </location>
</feature>
<feature type="compositionally biased region" description="Basic and acidic residues" evidence="1">
    <location>
        <begin position="133"/>
        <end position="143"/>
    </location>
</feature>
<feature type="compositionally biased region" description="Basic and acidic residues" evidence="1">
    <location>
        <begin position="168"/>
        <end position="178"/>
    </location>
</feature>
<proteinExistence type="predicted"/>